<dbReference type="EMBL" id="CP121671">
    <property type="protein sequence ID" value="WFT74217.1"/>
    <property type="molecule type" value="Genomic_DNA"/>
</dbReference>
<gene>
    <name evidence="5" type="ORF">P9989_17910</name>
</gene>
<evidence type="ECO:0000259" key="3">
    <source>
        <dbReference type="Pfam" id="PF13556"/>
    </source>
</evidence>
<dbReference type="InterPro" id="IPR009057">
    <property type="entry name" value="Homeodomain-like_sf"/>
</dbReference>
<evidence type="ECO:0000313" key="5">
    <source>
        <dbReference type="EMBL" id="WFT74217.1"/>
    </source>
</evidence>
<dbReference type="Gene3D" id="1.10.10.2840">
    <property type="entry name" value="PucR C-terminal helix-turn-helix domain"/>
    <property type="match status" value="1"/>
</dbReference>
<organism evidence="5 6">
    <name type="scientific">Halobacillus naozhouensis</name>
    <dbReference type="NCBI Taxonomy" id="554880"/>
    <lineage>
        <taxon>Bacteria</taxon>
        <taxon>Bacillati</taxon>
        <taxon>Bacillota</taxon>
        <taxon>Bacilli</taxon>
        <taxon>Bacillales</taxon>
        <taxon>Bacillaceae</taxon>
        <taxon>Halobacillus</taxon>
    </lineage>
</organism>
<dbReference type="PANTHER" id="PTHR33744:SF16">
    <property type="entry name" value="CARBOHYDRATE DIACID REGULATOR"/>
    <property type="match status" value="1"/>
</dbReference>
<feature type="domain" description="Putative sugar diacid recognition" evidence="2">
    <location>
        <begin position="3"/>
        <end position="134"/>
    </location>
</feature>
<dbReference type="Pfam" id="PF13556">
    <property type="entry name" value="HTH_30"/>
    <property type="match status" value="1"/>
</dbReference>
<dbReference type="RefSeq" id="WP_283076217.1">
    <property type="nucleotide sequence ID" value="NZ_CP121671.1"/>
</dbReference>
<dbReference type="SUPFAM" id="SSF46689">
    <property type="entry name" value="Homeodomain-like"/>
    <property type="match status" value="1"/>
</dbReference>
<dbReference type="PANTHER" id="PTHR33744">
    <property type="entry name" value="CARBOHYDRATE DIACID REGULATOR"/>
    <property type="match status" value="1"/>
</dbReference>
<comment type="similarity">
    <text evidence="1">Belongs to the CdaR family.</text>
</comment>
<protein>
    <submittedName>
        <fullName evidence="5">Sugar diacid recognition domain-containing protein</fullName>
    </submittedName>
</protein>
<dbReference type="Pfam" id="PF17853">
    <property type="entry name" value="GGDEF_2"/>
    <property type="match status" value="1"/>
</dbReference>
<feature type="domain" description="PucR C-terminal helix-turn-helix" evidence="3">
    <location>
        <begin position="335"/>
        <end position="389"/>
    </location>
</feature>
<feature type="domain" description="CdaR GGDEF-like" evidence="4">
    <location>
        <begin position="137"/>
        <end position="286"/>
    </location>
</feature>
<evidence type="ECO:0000259" key="4">
    <source>
        <dbReference type="Pfam" id="PF17853"/>
    </source>
</evidence>
<dbReference type="Proteomes" id="UP001221597">
    <property type="component" value="Chromosome"/>
</dbReference>
<dbReference type="InterPro" id="IPR041522">
    <property type="entry name" value="CdaR_GGDEF"/>
</dbReference>
<name>A0ABY8IXZ5_9BACI</name>
<dbReference type="InterPro" id="IPR042070">
    <property type="entry name" value="PucR_C-HTH_sf"/>
</dbReference>
<reference evidence="5 6" key="1">
    <citation type="submission" date="2023-04" db="EMBL/GenBank/DDBJ databases">
        <title>Genome sequence of Halobacillus naozhouensis KACC 21980.</title>
        <authorList>
            <person name="Kim S."/>
            <person name="Heo J."/>
            <person name="Kwon S.-W."/>
        </authorList>
    </citation>
    <scope>NUCLEOTIDE SEQUENCE [LARGE SCALE GENOMIC DNA]</scope>
    <source>
        <strain evidence="5 6">KCTC 13234</strain>
    </source>
</reference>
<evidence type="ECO:0000313" key="6">
    <source>
        <dbReference type="Proteomes" id="UP001221597"/>
    </source>
</evidence>
<keyword evidence="6" id="KW-1185">Reference proteome</keyword>
<dbReference type="InterPro" id="IPR051448">
    <property type="entry name" value="CdaR-like_regulators"/>
</dbReference>
<evidence type="ECO:0000259" key="2">
    <source>
        <dbReference type="Pfam" id="PF05651"/>
    </source>
</evidence>
<proteinExistence type="inferred from homology"/>
<dbReference type="Pfam" id="PF05651">
    <property type="entry name" value="Diacid_rec"/>
    <property type="match status" value="1"/>
</dbReference>
<dbReference type="InterPro" id="IPR008599">
    <property type="entry name" value="Diacid_rec"/>
</dbReference>
<accession>A0ABY8IXZ5</accession>
<evidence type="ECO:0000256" key="1">
    <source>
        <dbReference type="ARBA" id="ARBA00006754"/>
    </source>
</evidence>
<sequence>MIISQQVAQSIVEEVQKVVSVNINFMNNEGKIIASMNKNRIGDFHEGAFRVIETKETVVIQTDEKWVGAKQGLNLPVFLHHQIVGVIGITGDPDEYSQMAEIIRKMTEVLVREAYLDKQFELEERAKQSYIEEWIEGNWEDDKLFASRGWILGINIQVPRIAVIIDLVGFNDWIYQKLRNYQADVGGELEVQRIRREILRLIQDHFPEQSQHVIVPSGSTRYTLLLSVDEKITLKKRWEKVNYRLSKIQKAIASSYPFQSVAGIGRMYVEPREIRKSEKEAYLALQYAKTQQKQAYSYDQLGIESFVYELDPEVRNDYVYRILQPDEFPRLNQTLETMDVFFQENGSINRAAEKLFIHKNTLQYRLKKIYTITGYDPRVISDAVLLKIAAAFYQANELFSKE</sequence>
<dbReference type="InterPro" id="IPR025736">
    <property type="entry name" value="PucR_C-HTH_dom"/>
</dbReference>